<name>A0A0A8K010_9HYPH</name>
<gene>
    <name evidence="1" type="ORF">GL4_0618</name>
</gene>
<accession>A0A0A8K010</accession>
<dbReference type="KEGG" id="mcg:GL4_0618"/>
<evidence type="ECO:0000313" key="2">
    <source>
        <dbReference type="Proteomes" id="UP000031643"/>
    </source>
</evidence>
<dbReference type="Proteomes" id="UP000031643">
    <property type="component" value="Chromosome"/>
</dbReference>
<sequence length="71" mass="7614">MMTKRGGLDPLLSDIEDALVAYGLSATRFGYLVAGDPTLVPKMRGGRRVRAALRQKIEAALARLSEEGVLA</sequence>
<dbReference type="HOGENOM" id="CLU_2735365_0_0_5"/>
<proteinExistence type="predicted"/>
<organism evidence="1 2">
    <name type="scientific">Methyloceanibacter caenitepidi</name>
    <dbReference type="NCBI Taxonomy" id="1384459"/>
    <lineage>
        <taxon>Bacteria</taxon>
        <taxon>Pseudomonadati</taxon>
        <taxon>Pseudomonadota</taxon>
        <taxon>Alphaproteobacteria</taxon>
        <taxon>Hyphomicrobiales</taxon>
        <taxon>Hyphomicrobiaceae</taxon>
        <taxon>Methyloceanibacter</taxon>
    </lineage>
</organism>
<dbReference type="EMBL" id="AP014648">
    <property type="protein sequence ID" value="BAQ16081.1"/>
    <property type="molecule type" value="Genomic_DNA"/>
</dbReference>
<evidence type="ECO:0000313" key="1">
    <source>
        <dbReference type="EMBL" id="BAQ16081.1"/>
    </source>
</evidence>
<reference evidence="1 2" key="1">
    <citation type="submission" date="2014-09" db="EMBL/GenBank/DDBJ databases">
        <title>Genome sequencing of Methyloceanibacter caenitepidi Gela4.</title>
        <authorList>
            <person name="Takeuchi M."/>
            <person name="Susumu S."/>
            <person name="Kamagata Y."/>
            <person name="Oshima K."/>
            <person name="Hattori M."/>
            <person name="Iwasaki W."/>
        </authorList>
    </citation>
    <scope>NUCLEOTIDE SEQUENCE [LARGE SCALE GENOMIC DNA]</scope>
    <source>
        <strain evidence="1 2">Gela4</strain>
    </source>
</reference>
<dbReference type="AlphaFoldDB" id="A0A0A8K010"/>
<keyword evidence="2" id="KW-1185">Reference proteome</keyword>
<protein>
    <submittedName>
        <fullName evidence="1">Uncharacterized protein</fullName>
    </submittedName>
</protein>
<dbReference type="RefSeq" id="WP_197539058.1">
    <property type="nucleotide sequence ID" value="NZ_AP014648.1"/>
</dbReference>
<dbReference type="STRING" id="1384459.GL4_0618"/>